<sequence length="231" mass="26038">MTAMRRPLEWLCLMLVLVSGGAQTINSDGCPAWSSEPVLEKLKVSDECFELLADKWNDTQTAAILDNLRRLTDVLQKQQKKECKEVMPGDCPFPVIPSKGGLVCVSAETKVYCKPMCNEGQDFSFLRRTRVYEECSATTNKWTTQYVGGNKLAVCNKSDIQISGVPSAYFPKDQDCLKTKSEQALEKKVIETFEKELRDNNIQDKREIRVAWQAITAVGLFDVLDRARAKT</sequence>
<accession>A0A3B4BTG6</accession>
<reference evidence="2" key="3">
    <citation type="submission" date="2025-09" db="UniProtKB">
        <authorList>
            <consortium name="Ensembl"/>
        </authorList>
    </citation>
    <scope>IDENTIFICATION</scope>
</reference>
<dbReference type="Proteomes" id="UP001501920">
    <property type="component" value="Chromosome 5"/>
</dbReference>
<dbReference type="OMA" id="KCGENPP"/>
<keyword evidence="1" id="KW-0732">Signal</keyword>
<reference evidence="2" key="2">
    <citation type="submission" date="2025-08" db="UniProtKB">
        <authorList>
            <consortium name="Ensembl"/>
        </authorList>
    </citation>
    <scope>IDENTIFICATION</scope>
</reference>
<evidence type="ECO:0000256" key="1">
    <source>
        <dbReference type="SAM" id="SignalP"/>
    </source>
</evidence>
<keyword evidence="3" id="KW-1185">Reference proteome</keyword>
<evidence type="ECO:0000313" key="2">
    <source>
        <dbReference type="Ensembl" id="ENSPNAP00000001836.1"/>
    </source>
</evidence>
<dbReference type="Ensembl" id="ENSPNAT00000011472.2">
    <property type="protein sequence ID" value="ENSPNAP00000001836.1"/>
    <property type="gene ID" value="ENSPNAG00000000958.2"/>
</dbReference>
<dbReference type="GeneTree" id="ENSGT00610000086460"/>
<evidence type="ECO:0000313" key="3">
    <source>
        <dbReference type="Proteomes" id="UP001501920"/>
    </source>
</evidence>
<organism evidence="2 3">
    <name type="scientific">Pygocentrus nattereri</name>
    <name type="common">Red-bellied piranha</name>
    <dbReference type="NCBI Taxonomy" id="42514"/>
    <lineage>
        <taxon>Eukaryota</taxon>
        <taxon>Metazoa</taxon>
        <taxon>Chordata</taxon>
        <taxon>Craniata</taxon>
        <taxon>Vertebrata</taxon>
        <taxon>Euteleostomi</taxon>
        <taxon>Actinopterygii</taxon>
        <taxon>Neopterygii</taxon>
        <taxon>Teleostei</taxon>
        <taxon>Ostariophysi</taxon>
        <taxon>Characiformes</taxon>
        <taxon>Characoidei</taxon>
        <taxon>Pygocentrus</taxon>
    </lineage>
</organism>
<proteinExistence type="predicted"/>
<name>A0A3B4BTG6_PYGNA</name>
<reference evidence="2 3" key="1">
    <citation type="submission" date="2020-10" db="EMBL/GenBank/DDBJ databases">
        <title>Pygocentrus nattereri (red-bellied piranha) genome, fPygNat1, primary haplotype.</title>
        <authorList>
            <person name="Myers G."/>
            <person name="Meyer A."/>
            <person name="Karagic N."/>
            <person name="Pippel M."/>
            <person name="Winkler S."/>
            <person name="Tracey A."/>
            <person name="Wood J."/>
            <person name="Formenti G."/>
            <person name="Howe K."/>
            <person name="Fedrigo O."/>
            <person name="Jarvis E.D."/>
        </authorList>
    </citation>
    <scope>NUCLEOTIDE SEQUENCE [LARGE SCALE GENOMIC DNA]</scope>
</reference>
<dbReference type="AlphaFoldDB" id="A0A3B4BTG6"/>
<protein>
    <submittedName>
        <fullName evidence="2">Uncharacterized protein</fullName>
    </submittedName>
</protein>
<feature type="chain" id="PRO_5017423207" evidence="1">
    <location>
        <begin position="23"/>
        <end position="231"/>
    </location>
</feature>
<feature type="signal peptide" evidence="1">
    <location>
        <begin position="1"/>
        <end position="22"/>
    </location>
</feature>